<organism evidence="2 3">
    <name type="scientific">Rhizobium multihospitium</name>
    <dbReference type="NCBI Taxonomy" id="410764"/>
    <lineage>
        <taxon>Bacteria</taxon>
        <taxon>Pseudomonadati</taxon>
        <taxon>Pseudomonadota</taxon>
        <taxon>Alphaproteobacteria</taxon>
        <taxon>Hyphomicrobiales</taxon>
        <taxon>Rhizobiaceae</taxon>
        <taxon>Rhizobium/Agrobacterium group</taxon>
        <taxon>Rhizobium</taxon>
    </lineage>
</organism>
<dbReference type="STRING" id="410764.GA0061103_2416"/>
<sequence length="159" mass="17219">MTFPITNIALVVAALSGGLLAGVYFAFSTFIMQAFARLPVDQGIAAMQSINTTIVRSPFIMLFLLTAALSVFIAVMAILYWRGGTSMMMLVGAALYIVASLLSTMVFNVPLNDALDKVDGHSAESAQLWSTYLVDWTRWNHVRTVASLLAACAFVKALF</sequence>
<evidence type="ECO:0000313" key="3">
    <source>
        <dbReference type="Proteomes" id="UP000199101"/>
    </source>
</evidence>
<dbReference type="OrthoDB" id="428263at2"/>
<dbReference type="InterPro" id="IPR013901">
    <property type="entry name" value="Anthrone_oxy"/>
</dbReference>
<gene>
    <name evidence="2" type="ORF">GA0061103_2416</name>
</gene>
<dbReference type="Proteomes" id="UP000199101">
    <property type="component" value="Unassembled WGS sequence"/>
</dbReference>
<dbReference type="Pfam" id="PF08592">
    <property type="entry name" value="Anthrone_oxy"/>
    <property type="match status" value="1"/>
</dbReference>
<keyword evidence="1" id="KW-0472">Membrane</keyword>
<dbReference type="EMBL" id="FMAG01000002">
    <property type="protein sequence ID" value="SCB17410.1"/>
    <property type="molecule type" value="Genomic_DNA"/>
</dbReference>
<proteinExistence type="predicted"/>
<keyword evidence="1" id="KW-0812">Transmembrane</keyword>
<reference evidence="3" key="1">
    <citation type="submission" date="2016-08" db="EMBL/GenBank/DDBJ databases">
        <authorList>
            <person name="Varghese N."/>
            <person name="Submissions Spin"/>
        </authorList>
    </citation>
    <scope>NUCLEOTIDE SEQUENCE [LARGE SCALE GENOMIC DNA]</scope>
    <source>
        <strain evidence="3">HAMBI 2975</strain>
    </source>
</reference>
<evidence type="ECO:0000313" key="2">
    <source>
        <dbReference type="EMBL" id="SCB17410.1"/>
    </source>
</evidence>
<feature type="transmembrane region" description="Helical" evidence="1">
    <location>
        <begin position="6"/>
        <end position="27"/>
    </location>
</feature>
<keyword evidence="3" id="KW-1185">Reference proteome</keyword>
<name>A0A1C3UPG3_9HYPH</name>
<feature type="transmembrane region" description="Helical" evidence="1">
    <location>
        <begin position="87"/>
        <end position="107"/>
    </location>
</feature>
<keyword evidence="1" id="KW-1133">Transmembrane helix</keyword>
<dbReference type="RefSeq" id="WP_092708825.1">
    <property type="nucleotide sequence ID" value="NZ_FMAG01000002.1"/>
</dbReference>
<dbReference type="AlphaFoldDB" id="A0A1C3UPG3"/>
<evidence type="ECO:0000256" key="1">
    <source>
        <dbReference type="SAM" id="Phobius"/>
    </source>
</evidence>
<protein>
    <submittedName>
        <fullName evidence="2">Uncharacterized membrane protein</fullName>
    </submittedName>
</protein>
<accession>A0A1C3UPG3</accession>
<feature type="transmembrane region" description="Helical" evidence="1">
    <location>
        <begin position="59"/>
        <end position="81"/>
    </location>
</feature>